<dbReference type="Pfam" id="PF13439">
    <property type="entry name" value="Glyco_transf_4"/>
    <property type="match status" value="1"/>
</dbReference>
<dbReference type="CAZy" id="GT4">
    <property type="family name" value="Glycosyltransferase Family 4"/>
</dbReference>
<name>B5L428_SHIDY</name>
<dbReference type="EMBL" id="EU296416">
    <property type="protein sequence ID" value="ACD37112.1"/>
    <property type="molecule type" value="Genomic_DNA"/>
</dbReference>
<reference evidence="3" key="1">
    <citation type="journal article" date="2008" name="FEMS Microbiol. Rev.">
        <title>Structure and genetics of Shigella O antigens.</title>
        <authorList>
            <person name="Liu B."/>
            <person name="Knirel Y.A."/>
            <person name="Feng L."/>
            <person name="Perepelov A.V."/>
            <person name="Senchenkova S.N."/>
            <person name="Wang Q."/>
            <person name="Reeves P.R."/>
            <person name="Wang L."/>
        </authorList>
    </citation>
    <scope>NUCLEOTIDE SEQUENCE</scope>
</reference>
<evidence type="ECO:0000313" key="3">
    <source>
        <dbReference type="EMBL" id="ACD37112.1"/>
    </source>
</evidence>
<dbReference type="PANTHER" id="PTHR45947:SF3">
    <property type="entry name" value="SULFOQUINOVOSYL TRANSFERASE SQD2"/>
    <property type="match status" value="1"/>
</dbReference>
<gene>
    <name evidence="3" type="primary">wffQ</name>
</gene>
<accession>B5L428</accession>
<dbReference type="PANTHER" id="PTHR45947">
    <property type="entry name" value="SULFOQUINOVOSYL TRANSFERASE SQD2"/>
    <property type="match status" value="1"/>
</dbReference>
<dbReference type="InterPro" id="IPR001296">
    <property type="entry name" value="Glyco_trans_1"/>
</dbReference>
<dbReference type="Gene3D" id="3.40.50.2000">
    <property type="entry name" value="Glycogen Phosphorylase B"/>
    <property type="match status" value="2"/>
</dbReference>
<dbReference type="RefSeq" id="WP_134807067.1">
    <property type="nucleotide sequence ID" value="NZ_CP026828.1"/>
</dbReference>
<evidence type="ECO:0000259" key="2">
    <source>
        <dbReference type="Pfam" id="PF13439"/>
    </source>
</evidence>
<dbReference type="Pfam" id="PF00534">
    <property type="entry name" value="Glycos_transf_1"/>
    <property type="match status" value="1"/>
</dbReference>
<dbReference type="AlphaFoldDB" id="B5L428"/>
<dbReference type="CDD" id="cd03801">
    <property type="entry name" value="GT4_PimA-like"/>
    <property type="match status" value="1"/>
</dbReference>
<proteinExistence type="predicted"/>
<dbReference type="SUPFAM" id="SSF53756">
    <property type="entry name" value="UDP-Glycosyltransferase/glycogen phosphorylase"/>
    <property type="match status" value="1"/>
</dbReference>
<sequence>MKIILWHLGRKGAGPKYNLEMALALKKEGYDVYACISKQAENANDYKKHNINHLSLNTYTGGVSALINSLRLPWLINEFKDYLKINRITHVYCTMPHIWNFFFSKRFKKLDISYLLTIHDAELHSGEENKLIDILMKKDRKNADGIVVLTKHVKEQLKNLGKSIFIIPHPAFSFNNNKNSAKSIVPDQKIKLLFFGRIHHYKGLDILIDAFEKLNKKNNRYSLSIYGSGNISPYQKKILELSNITVHNRWIDDVEIPSIISSHDVCVIPYRDASQSGVIPTVMTCGVPLVVTPVAGLKEQVVHLQTAIFAEEVSSDSVARAIDSLVKDISLYEKISKNALLYAQEEMGWEKTAYRSVEALISITHNSKKYNQ</sequence>
<dbReference type="InterPro" id="IPR028098">
    <property type="entry name" value="Glyco_trans_4-like_N"/>
</dbReference>
<dbReference type="GO" id="GO:0016757">
    <property type="term" value="F:glycosyltransferase activity"/>
    <property type="evidence" value="ECO:0007669"/>
    <property type="project" value="InterPro"/>
</dbReference>
<feature type="domain" description="Glycosyl transferase family 1" evidence="1">
    <location>
        <begin position="177"/>
        <end position="339"/>
    </location>
</feature>
<feature type="domain" description="Glycosyltransferase subfamily 4-like N-terminal" evidence="2">
    <location>
        <begin position="17"/>
        <end position="169"/>
    </location>
</feature>
<protein>
    <submittedName>
        <fullName evidence="3">WffQ</fullName>
    </submittedName>
</protein>
<organism evidence="3">
    <name type="scientific">Shigella dysenteriae</name>
    <dbReference type="NCBI Taxonomy" id="622"/>
    <lineage>
        <taxon>Bacteria</taxon>
        <taxon>Pseudomonadati</taxon>
        <taxon>Pseudomonadota</taxon>
        <taxon>Gammaproteobacteria</taxon>
        <taxon>Enterobacterales</taxon>
        <taxon>Enterobacteriaceae</taxon>
        <taxon>Shigella</taxon>
    </lineage>
</organism>
<evidence type="ECO:0000259" key="1">
    <source>
        <dbReference type="Pfam" id="PF00534"/>
    </source>
</evidence>
<dbReference type="InterPro" id="IPR050194">
    <property type="entry name" value="Glycosyltransferase_grp1"/>
</dbReference>